<name>A0ABM1QFG9_CAMSA</name>
<evidence type="ECO:0000256" key="1">
    <source>
        <dbReference type="ARBA" id="ARBA00022723"/>
    </source>
</evidence>
<keyword evidence="2 4" id="KW-0863">Zinc-finger</keyword>
<dbReference type="InterPro" id="IPR007527">
    <property type="entry name" value="Znf_SWIM"/>
</dbReference>
<dbReference type="InterPro" id="IPR006564">
    <property type="entry name" value="Znf_PMZ"/>
</dbReference>
<reference evidence="8" key="2">
    <citation type="submission" date="2025-08" db="UniProtKB">
        <authorList>
            <consortium name="RefSeq"/>
        </authorList>
    </citation>
    <scope>IDENTIFICATION</scope>
    <source>
        <tissue evidence="8">Leaf</tissue>
    </source>
</reference>
<reference evidence="7" key="1">
    <citation type="journal article" date="2014" name="Nat. Commun.">
        <title>The emerging biofuel crop Camelina sativa retains a highly undifferentiated hexaploid genome structure.</title>
        <authorList>
            <person name="Kagale S."/>
            <person name="Koh C."/>
            <person name="Nixon J."/>
            <person name="Bollina V."/>
            <person name="Clarke W.E."/>
            <person name="Tuteja R."/>
            <person name="Spillane C."/>
            <person name="Robinson S.J."/>
            <person name="Links M.G."/>
            <person name="Clarke C."/>
            <person name="Higgins E.E."/>
            <person name="Huebert T."/>
            <person name="Sharpe A.G."/>
            <person name="Parkin I.A."/>
        </authorList>
    </citation>
    <scope>NUCLEOTIDE SEQUENCE [LARGE SCALE GENOMIC DNA]</scope>
    <source>
        <strain evidence="7">cv. DH55</strain>
    </source>
</reference>
<dbReference type="RefSeq" id="XP_019085507.1">
    <property type="nucleotide sequence ID" value="XM_019229962.1"/>
</dbReference>
<dbReference type="PANTHER" id="PTHR31973">
    <property type="entry name" value="POLYPROTEIN, PUTATIVE-RELATED"/>
    <property type="match status" value="1"/>
</dbReference>
<evidence type="ECO:0000259" key="6">
    <source>
        <dbReference type="PROSITE" id="PS50966"/>
    </source>
</evidence>
<dbReference type="GeneID" id="104749058"/>
<protein>
    <submittedName>
        <fullName evidence="8">Uncharacterized protein LOC104749058</fullName>
    </submittedName>
</protein>
<dbReference type="Proteomes" id="UP000694864">
    <property type="component" value="Chromosome 2"/>
</dbReference>
<accession>A0ABM1QFG9</accession>
<dbReference type="InterPro" id="IPR018289">
    <property type="entry name" value="MULE_transposase_dom"/>
</dbReference>
<evidence type="ECO:0000256" key="4">
    <source>
        <dbReference type="PROSITE-ProRule" id="PRU00325"/>
    </source>
</evidence>
<evidence type="ECO:0000313" key="8">
    <source>
        <dbReference type="RefSeq" id="XP_019085507.1"/>
    </source>
</evidence>
<dbReference type="SMART" id="SM00575">
    <property type="entry name" value="ZnF_PMZ"/>
    <property type="match status" value="1"/>
</dbReference>
<feature type="compositionally biased region" description="Basic residues" evidence="5">
    <location>
        <begin position="380"/>
        <end position="389"/>
    </location>
</feature>
<evidence type="ECO:0000313" key="7">
    <source>
        <dbReference type="Proteomes" id="UP000694864"/>
    </source>
</evidence>
<dbReference type="Pfam" id="PF10551">
    <property type="entry name" value="MULE"/>
    <property type="match status" value="1"/>
</dbReference>
<feature type="region of interest" description="Disordered" evidence="5">
    <location>
        <begin position="362"/>
        <end position="389"/>
    </location>
</feature>
<evidence type="ECO:0000256" key="2">
    <source>
        <dbReference type="ARBA" id="ARBA00022771"/>
    </source>
</evidence>
<dbReference type="Pfam" id="PF04434">
    <property type="entry name" value="SWIM"/>
    <property type="match status" value="1"/>
</dbReference>
<gene>
    <name evidence="8" type="primary">LOC104749058</name>
</gene>
<evidence type="ECO:0000256" key="3">
    <source>
        <dbReference type="ARBA" id="ARBA00022833"/>
    </source>
</evidence>
<dbReference type="PANTHER" id="PTHR31973:SF113">
    <property type="entry name" value="PROTEIN FAR1-RELATED SEQUENCE 5-LIKE"/>
    <property type="match status" value="1"/>
</dbReference>
<organism evidence="7 8">
    <name type="scientific">Camelina sativa</name>
    <name type="common">False flax</name>
    <name type="synonym">Myagrum sativum</name>
    <dbReference type="NCBI Taxonomy" id="90675"/>
    <lineage>
        <taxon>Eukaryota</taxon>
        <taxon>Viridiplantae</taxon>
        <taxon>Streptophyta</taxon>
        <taxon>Embryophyta</taxon>
        <taxon>Tracheophyta</taxon>
        <taxon>Spermatophyta</taxon>
        <taxon>Magnoliopsida</taxon>
        <taxon>eudicotyledons</taxon>
        <taxon>Gunneridae</taxon>
        <taxon>Pentapetalae</taxon>
        <taxon>rosids</taxon>
        <taxon>malvids</taxon>
        <taxon>Brassicales</taxon>
        <taxon>Brassicaceae</taxon>
        <taxon>Camelineae</taxon>
        <taxon>Camelina</taxon>
    </lineage>
</organism>
<feature type="domain" description="SWIM-type" evidence="6">
    <location>
        <begin position="295"/>
        <end position="327"/>
    </location>
</feature>
<evidence type="ECO:0000256" key="5">
    <source>
        <dbReference type="SAM" id="MobiDB-lite"/>
    </source>
</evidence>
<keyword evidence="3" id="KW-0862">Zinc</keyword>
<keyword evidence="7" id="KW-1185">Reference proteome</keyword>
<sequence>MDNAMRSAIGSFALVQPYFKLLLQTNPNSRVALKTELDSNGVDRFKYLFLSLHTSIQGYAYMRKVIVIDGTHLRGRYGGCLIAASAQDANFQVFPLAFAIVNSENDDAWTWFLQKLTDVVPDEADLVYPMSSHAACMVHLKRNIIAIFKSEALGALVSSAARAYRLADFNKLFAEINAMNSKCADYLTGIGFEHWSRSHYVGERFNVMTSNIAESLNNVLTMARDYPVISILETIRTTLVTWFSIRREAGQQEENILPPKVNEMVIENFEKGAGYMVYKIGDGIYEVRGKDESAYAVHLWERTCTCREFQLLTIPCSHAIAAAIHAGVRVDTLVGVKHTVPNLRLAYKALIMRVPDIGNLTPSPGDVGGGKLGPPFVRRPPGRPRKSRIFSKGEFKRTSRKRCTRCRTLGHNRATCRNPLPEL</sequence>
<proteinExistence type="predicted"/>
<keyword evidence="1" id="KW-0479">Metal-binding</keyword>
<dbReference type="PROSITE" id="PS50966">
    <property type="entry name" value="ZF_SWIM"/>
    <property type="match status" value="1"/>
</dbReference>